<dbReference type="Proteomes" id="UP001151760">
    <property type="component" value="Unassembled WGS sequence"/>
</dbReference>
<dbReference type="SUPFAM" id="SSF51905">
    <property type="entry name" value="FAD/NAD(P)-binding domain"/>
    <property type="match status" value="2"/>
</dbReference>
<keyword evidence="2" id="KW-1185">Reference proteome</keyword>
<reference evidence="1" key="2">
    <citation type="submission" date="2022-01" db="EMBL/GenBank/DDBJ databases">
        <authorList>
            <person name="Yamashiro T."/>
            <person name="Shiraishi A."/>
            <person name="Satake H."/>
            <person name="Nakayama K."/>
        </authorList>
    </citation>
    <scope>NUCLEOTIDE SEQUENCE</scope>
</reference>
<organism evidence="1 2">
    <name type="scientific">Tanacetum coccineum</name>
    <dbReference type="NCBI Taxonomy" id="301880"/>
    <lineage>
        <taxon>Eukaryota</taxon>
        <taxon>Viridiplantae</taxon>
        <taxon>Streptophyta</taxon>
        <taxon>Embryophyta</taxon>
        <taxon>Tracheophyta</taxon>
        <taxon>Spermatophyta</taxon>
        <taxon>Magnoliopsida</taxon>
        <taxon>eudicotyledons</taxon>
        <taxon>Gunneridae</taxon>
        <taxon>Pentapetalae</taxon>
        <taxon>asterids</taxon>
        <taxon>campanulids</taxon>
        <taxon>Asterales</taxon>
        <taxon>Asteraceae</taxon>
        <taxon>Asteroideae</taxon>
        <taxon>Anthemideae</taxon>
        <taxon>Anthemidinae</taxon>
        <taxon>Tanacetum</taxon>
    </lineage>
</organism>
<dbReference type="Gene3D" id="3.50.50.60">
    <property type="entry name" value="FAD/NAD(P)-binding domain"/>
    <property type="match status" value="1"/>
</dbReference>
<name>A0ABQ5HCK2_9ASTR</name>
<protein>
    <submittedName>
        <fullName evidence="1">Thiamine thiazole synthase, chloroplastic-like protein</fullName>
    </submittedName>
</protein>
<accession>A0ABQ5HCK2</accession>
<gene>
    <name evidence="1" type="ORF">Tco_1067245</name>
</gene>
<dbReference type="PANTHER" id="PTHR43422:SF3">
    <property type="entry name" value="THIAMINE THIAZOLE SYNTHASE"/>
    <property type="match status" value="1"/>
</dbReference>
<evidence type="ECO:0000313" key="1">
    <source>
        <dbReference type="EMBL" id="GJT85528.1"/>
    </source>
</evidence>
<evidence type="ECO:0000313" key="2">
    <source>
        <dbReference type="Proteomes" id="UP001151760"/>
    </source>
</evidence>
<comment type="caution">
    <text evidence="1">The sequence shown here is derived from an EMBL/GenBank/DDBJ whole genome shotgun (WGS) entry which is preliminary data.</text>
</comment>
<sequence length="233" mass="25816">MASMTTTFTSPLYTKTQSSFHGVPVTSPVRMIQPAVKSNKTNTPITMSYDLGSFTFQPIKEAIVSREMTRRYMTDMITYADTDVVVVGAGSAGLSCAYELSKNPNVQNLNQFATLYALGSSRLGVRATTLNRRSSIVYCLFKILDVIRRGLLHFSLSTSGLTISASTLLRNLYISKKIPSQCRYQVHTIDSSNLSFLTSTPTILGLDTPSQQVFPLRNDLVIMTRMRLTPCSR</sequence>
<dbReference type="Pfam" id="PF01946">
    <property type="entry name" value="Thi4"/>
    <property type="match status" value="1"/>
</dbReference>
<reference evidence="1" key="1">
    <citation type="journal article" date="2022" name="Int. J. Mol. Sci.">
        <title>Draft Genome of Tanacetum Coccineum: Genomic Comparison of Closely Related Tanacetum-Family Plants.</title>
        <authorList>
            <person name="Yamashiro T."/>
            <person name="Shiraishi A."/>
            <person name="Nakayama K."/>
            <person name="Satake H."/>
        </authorList>
    </citation>
    <scope>NUCLEOTIDE SEQUENCE</scope>
</reference>
<dbReference type="EMBL" id="BQNB010019458">
    <property type="protein sequence ID" value="GJT85528.1"/>
    <property type="molecule type" value="Genomic_DNA"/>
</dbReference>
<dbReference type="PANTHER" id="PTHR43422">
    <property type="entry name" value="THIAMINE THIAZOLE SYNTHASE"/>
    <property type="match status" value="1"/>
</dbReference>
<dbReference type="InterPro" id="IPR036188">
    <property type="entry name" value="FAD/NAD-bd_sf"/>
</dbReference>
<proteinExistence type="predicted"/>
<dbReference type="Gene3D" id="6.10.250.2840">
    <property type="match status" value="1"/>
</dbReference>